<dbReference type="Gene3D" id="1.10.287.950">
    <property type="entry name" value="Methyl-accepting chemotaxis protein"/>
    <property type="match status" value="1"/>
</dbReference>
<dbReference type="RefSeq" id="WP_207086591.1">
    <property type="nucleotide sequence ID" value="NZ_JAFLQW010000063.1"/>
</dbReference>
<dbReference type="Pfam" id="PF00015">
    <property type="entry name" value="MCPsignal"/>
    <property type="match status" value="1"/>
</dbReference>
<sequence length="484" mass="52658">MMLNHLRLKKRMILGFSLPVLLFFMLSGFVYLKIIQFSQTFRQVESSQITVKVAQNLNDNYQDMVRTLRGYLLFNNERLMLQYTTATFQFNETAIIARNTIPDFNQLKRIEDMIKLQKQYDDFSQRIIALVNQNQNSEAVDLFKTGEGQKYIDNFIELSEQLNAAEEDILNEATAEAKKAIDSLIVALVLGVVLCLGFSAIAALGISSGISSTIEQAVSRITNSSTEIAATLEQQEHSTALAASAVNETTTTMDELEASSRQSAEQAKSSAAGAQQALHLTEIGTQSVGRSLEAQGILKEKVTGIAQQILQLSEQTAQIGNISKLVSEIANQTNMLALNAAVEAVRAGEQGKGFAVVASEIRKLADQSQKSAQKINTLVGDIQGAIHSTVLVTHEGTKTVDRGVNIAQETADALNGVRDSINEVVMSSQQIALNAQEQVTAIEQVVEAMNSLNVGAKETVQGIANTRESTEQLNQASLDLKAMI</sequence>
<dbReference type="Proteomes" id="UP000664844">
    <property type="component" value="Unassembled WGS sequence"/>
</dbReference>
<feature type="domain" description="Methyl-accepting transducer" evidence="4">
    <location>
        <begin position="217"/>
        <end position="453"/>
    </location>
</feature>
<name>A0ABS3FLN2_9CYAN</name>
<dbReference type="PANTHER" id="PTHR32089">
    <property type="entry name" value="METHYL-ACCEPTING CHEMOTAXIS PROTEIN MCPB"/>
    <property type="match status" value="1"/>
</dbReference>
<evidence type="ECO:0000259" key="4">
    <source>
        <dbReference type="PROSITE" id="PS50111"/>
    </source>
</evidence>
<reference evidence="5 6" key="1">
    <citation type="submission" date="2021-03" db="EMBL/GenBank/DDBJ databases">
        <title>Metabolic Capacity of the Antarctic Cyanobacterium Phormidium pseudopriestleyi that Sustains Oxygenic Photosynthesis in the Presence of Hydrogen Sulfide.</title>
        <authorList>
            <person name="Lumian J.E."/>
            <person name="Jungblut A.D."/>
            <person name="Dillon M.L."/>
            <person name="Hawes I."/>
            <person name="Doran P.T."/>
            <person name="Mackey T.J."/>
            <person name="Dick G.J."/>
            <person name="Grettenberger C.L."/>
            <person name="Sumner D.Y."/>
        </authorList>
    </citation>
    <scope>NUCLEOTIDE SEQUENCE [LARGE SCALE GENOMIC DNA]</scope>
    <source>
        <strain evidence="5 6">FRX01</strain>
    </source>
</reference>
<keyword evidence="3" id="KW-1133">Transmembrane helix</keyword>
<evidence type="ECO:0000256" key="3">
    <source>
        <dbReference type="SAM" id="Phobius"/>
    </source>
</evidence>
<dbReference type="InterPro" id="IPR007891">
    <property type="entry name" value="CHASE3"/>
</dbReference>
<dbReference type="SUPFAM" id="SSF58104">
    <property type="entry name" value="Methyl-accepting chemotaxis protein (MCP) signaling domain"/>
    <property type="match status" value="1"/>
</dbReference>
<keyword evidence="3" id="KW-0472">Membrane</keyword>
<comment type="caution">
    <text evidence="5">The sequence shown here is derived from an EMBL/GenBank/DDBJ whole genome shotgun (WGS) entry which is preliminary data.</text>
</comment>
<evidence type="ECO:0000313" key="6">
    <source>
        <dbReference type="Proteomes" id="UP000664844"/>
    </source>
</evidence>
<keyword evidence="6" id="KW-1185">Reference proteome</keyword>
<keyword evidence="3" id="KW-0812">Transmembrane</keyword>
<dbReference type="PROSITE" id="PS50111">
    <property type="entry name" value="CHEMOTAXIS_TRANSDUC_2"/>
    <property type="match status" value="1"/>
</dbReference>
<evidence type="ECO:0000313" key="5">
    <source>
        <dbReference type="EMBL" id="MBO0348021.1"/>
    </source>
</evidence>
<feature type="transmembrane region" description="Helical" evidence="3">
    <location>
        <begin position="184"/>
        <end position="206"/>
    </location>
</feature>
<dbReference type="SMART" id="SM00283">
    <property type="entry name" value="MA"/>
    <property type="match status" value="1"/>
</dbReference>
<keyword evidence="1 2" id="KW-0807">Transducer</keyword>
<dbReference type="EMBL" id="JAFLQW010000063">
    <property type="protein sequence ID" value="MBO0348021.1"/>
    <property type="molecule type" value="Genomic_DNA"/>
</dbReference>
<evidence type="ECO:0000256" key="2">
    <source>
        <dbReference type="PROSITE-ProRule" id="PRU00284"/>
    </source>
</evidence>
<dbReference type="PANTHER" id="PTHR32089:SF112">
    <property type="entry name" value="LYSOZYME-LIKE PROTEIN-RELATED"/>
    <property type="match status" value="1"/>
</dbReference>
<organism evidence="5 6">
    <name type="scientific">Phormidium pseudopriestleyi FRX01</name>
    <dbReference type="NCBI Taxonomy" id="1759528"/>
    <lineage>
        <taxon>Bacteria</taxon>
        <taxon>Bacillati</taxon>
        <taxon>Cyanobacteriota</taxon>
        <taxon>Cyanophyceae</taxon>
        <taxon>Oscillatoriophycideae</taxon>
        <taxon>Oscillatoriales</taxon>
        <taxon>Oscillatoriaceae</taxon>
        <taxon>Phormidium</taxon>
    </lineage>
</organism>
<evidence type="ECO:0000256" key="1">
    <source>
        <dbReference type="ARBA" id="ARBA00023224"/>
    </source>
</evidence>
<dbReference type="Pfam" id="PF05227">
    <property type="entry name" value="CHASE3"/>
    <property type="match status" value="1"/>
</dbReference>
<gene>
    <name evidence="5" type="ORF">J0895_02655</name>
</gene>
<dbReference type="InterPro" id="IPR004089">
    <property type="entry name" value="MCPsignal_dom"/>
</dbReference>
<dbReference type="CDD" id="cd11386">
    <property type="entry name" value="MCP_signal"/>
    <property type="match status" value="1"/>
</dbReference>
<proteinExistence type="predicted"/>
<protein>
    <submittedName>
        <fullName evidence="5">Methyl-accepting chemotaxis protein</fullName>
    </submittedName>
</protein>
<accession>A0ABS3FLN2</accession>